<keyword evidence="1" id="KW-1133">Transmembrane helix</keyword>
<feature type="transmembrane region" description="Helical" evidence="1">
    <location>
        <begin position="192"/>
        <end position="212"/>
    </location>
</feature>
<proteinExistence type="predicted"/>
<feature type="transmembrane region" description="Helical" evidence="1">
    <location>
        <begin position="33"/>
        <end position="53"/>
    </location>
</feature>
<dbReference type="EMBL" id="JAFBEV010000018">
    <property type="protein sequence ID" value="MBM7658533.1"/>
    <property type="molecule type" value="Genomic_DNA"/>
</dbReference>
<comment type="caution">
    <text evidence="2">The sequence shown here is derived from an EMBL/GenBank/DDBJ whole genome shotgun (WGS) entry which is preliminary data.</text>
</comment>
<feature type="transmembrane region" description="Helical" evidence="1">
    <location>
        <begin position="218"/>
        <end position="240"/>
    </location>
</feature>
<dbReference type="RefSeq" id="WP_205007089.1">
    <property type="nucleotide sequence ID" value="NZ_CBCRXA010000017.1"/>
</dbReference>
<keyword evidence="1" id="KW-0812">Transmembrane</keyword>
<protein>
    <submittedName>
        <fullName evidence="2">ABC-2 type transport system permease protein</fullName>
    </submittedName>
</protein>
<feature type="transmembrane region" description="Helical" evidence="1">
    <location>
        <begin position="159"/>
        <end position="180"/>
    </location>
</feature>
<keyword evidence="1" id="KW-0472">Membrane</keyword>
<evidence type="ECO:0000256" key="1">
    <source>
        <dbReference type="SAM" id="Phobius"/>
    </source>
</evidence>
<accession>A0ABS2Q9R9</accession>
<gene>
    <name evidence="2" type="ORF">JOC27_001986</name>
</gene>
<feature type="transmembrane region" description="Helical" evidence="1">
    <location>
        <begin position="65"/>
        <end position="84"/>
    </location>
</feature>
<evidence type="ECO:0000313" key="2">
    <source>
        <dbReference type="EMBL" id="MBM7658533.1"/>
    </source>
</evidence>
<sequence length="247" mass="28543">MISDNGKKLFFLPLICHEFNRKRWTRGTGHRSIWRPTNLIFYGLIAIIVLFLLNNKTHFHDLGLIWNVCWGLPWIAFGISIGAIRHELRQDTVGWWLALPYARLTLISSKFWAMMLRSVQIISVIFLAIIAYVAMALLLSQSGSLSAFLHFLQRGIEPVLLDLLVLPLMVSSGLTLGTIFLTRWRHALNKFWVLWGLFWFFFSSFGGYTFFLTNGQTFFFLISCSLIIALLLLIFSAWLLEHKADIQ</sequence>
<name>A0ABS2Q9R9_9BACL</name>
<organism evidence="2 3">
    <name type="scientific">Sporolactobacillus spathodeae</name>
    <dbReference type="NCBI Taxonomy" id="1465502"/>
    <lineage>
        <taxon>Bacteria</taxon>
        <taxon>Bacillati</taxon>
        <taxon>Bacillota</taxon>
        <taxon>Bacilli</taxon>
        <taxon>Bacillales</taxon>
        <taxon>Sporolactobacillaceae</taxon>
        <taxon>Sporolactobacillus</taxon>
    </lineage>
</organism>
<evidence type="ECO:0000313" key="3">
    <source>
        <dbReference type="Proteomes" id="UP000823201"/>
    </source>
</evidence>
<keyword evidence="3" id="KW-1185">Reference proteome</keyword>
<dbReference type="Proteomes" id="UP000823201">
    <property type="component" value="Unassembled WGS sequence"/>
</dbReference>
<reference evidence="2 3" key="1">
    <citation type="submission" date="2021-01" db="EMBL/GenBank/DDBJ databases">
        <title>Genomic Encyclopedia of Type Strains, Phase IV (KMG-IV): sequencing the most valuable type-strain genomes for metagenomic binning, comparative biology and taxonomic classification.</title>
        <authorList>
            <person name="Goeker M."/>
        </authorList>
    </citation>
    <scope>NUCLEOTIDE SEQUENCE [LARGE SCALE GENOMIC DNA]</scope>
    <source>
        <strain evidence="2 3">DSM 100968</strain>
    </source>
</reference>
<feature type="transmembrane region" description="Helical" evidence="1">
    <location>
        <begin position="119"/>
        <end position="139"/>
    </location>
</feature>